<evidence type="ECO:0000313" key="3">
    <source>
        <dbReference type="Proteomes" id="UP000005926"/>
    </source>
</evidence>
<feature type="domain" description="N-acetyltransferase" evidence="1">
    <location>
        <begin position="14"/>
        <end position="179"/>
    </location>
</feature>
<dbReference type="GeneID" id="78411646"/>
<keyword evidence="2" id="KW-0808">Transferase</keyword>
<dbReference type="InterPro" id="IPR000182">
    <property type="entry name" value="GNAT_dom"/>
</dbReference>
<protein>
    <submittedName>
        <fullName evidence="2">Acetyltransferase, GNAT family</fullName>
    </submittedName>
</protein>
<proteinExistence type="predicted"/>
<dbReference type="PANTHER" id="PTHR43792">
    <property type="entry name" value="GNAT FAMILY, PUTATIVE (AFU_ORTHOLOGUE AFUA_3G00765)-RELATED-RELATED"/>
    <property type="match status" value="1"/>
</dbReference>
<dbReference type="Pfam" id="PF13302">
    <property type="entry name" value="Acetyltransf_3"/>
    <property type="match status" value="1"/>
</dbReference>
<dbReference type="GO" id="GO:0016747">
    <property type="term" value="F:acyltransferase activity, transferring groups other than amino-acyl groups"/>
    <property type="evidence" value="ECO:0007669"/>
    <property type="project" value="InterPro"/>
</dbReference>
<keyword evidence="3" id="KW-1185">Reference proteome</keyword>
<dbReference type="eggNOG" id="COG1670">
    <property type="taxonomic scope" value="Bacteria"/>
</dbReference>
<dbReference type="HOGENOM" id="CLU_013985_3_6_9"/>
<name>C8NDU4_9LACT</name>
<evidence type="ECO:0000313" key="2">
    <source>
        <dbReference type="EMBL" id="EEW38225.1"/>
    </source>
</evidence>
<dbReference type="Gene3D" id="3.40.630.30">
    <property type="match status" value="1"/>
</dbReference>
<dbReference type="Proteomes" id="UP000005926">
    <property type="component" value="Unassembled WGS sequence"/>
</dbReference>
<gene>
    <name evidence="2" type="ORF">HMPREF0444_0089</name>
</gene>
<dbReference type="AlphaFoldDB" id="C8NDU4"/>
<comment type="caution">
    <text evidence="2">The sequence shown here is derived from an EMBL/GenBank/DDBJ whole genome shotgun (WGS) entry which is preliminary data.</text>
</comment>
<evidence type="ECO:0000259" key="1">
    <source>
        <dbReference type="PROSITE" id="PS51186"/>
    </source>
</evidence>
<dbReference type="EMBL" id="ACKZ01000004">
    <property type="protein sequence ID" value="EEW38225.1"/>
    <property type="molecule type" value="Genomic_DNA"/>
</dbReference>
<dbReference type="STRING" id="638301.HMPREF0444_0089"/>
<sequence>MNPIGTKTIHTKRLILRPFQVEDAQEMFENWASDPEVTHYLTWLPHESVETTKESLKRWVEGYQNPLQFKWAIVLNDEVVGNIDTVYVKEKIDAVEIGYALSRKCWGKGIMTEALIAVSRYLLEEAGCNRVCARHDVNNPASGKVMQKAGMTYEGTLRQIGKNNQGICDMAYYSIIKADLLK</sequence>
<dbReference type="SUPFAM" id="SSF55729">
    <property type="entry name" value="Acyl-CoA N-acyltransferases (Nat)"/>
    <property type="match status" value="1"/>
</dbReference>
<accession>C8NDU4</accession>
<organism evidence="2 3">
    <name type="scientific">Granulicatella adiacens ATCC 49175</name>
    <dbReference type="NCBI Taxonomy" id="638301"/>
    <lineage>
        <taxon>Bacteria</taxon>
        <taxon>Bacillati</taxon>
        <taxon>Bacillota</taxon>
        <taxon>Bacilli</taxon>
        <taxon>Lactobacillales</taxon>
        <taxon>Carnobacteriaceae</taxon>
        <taxon>Granulicatella</taxon>
    </lineage>
</organism>
<dbReference type="RefSeq" id="WP_005604994.1">
    <property type="nucleotide sequence ID" value="NZ_CP102283.1"/>
</dbReference>
<reference evidence="2 3" key="1">
    <citation type="submission" date="2009-08" db="EMBL/GenBank/DDBJ databases">
        <authorList>
            <person name="Muzny D."/>
            <person name="Qin X."/>
            <person name="Deng J."/>
            <person name="Jiang H."/>
            <person name="Liu Y."/>
            <person name="Qu J."/>
            <person name="Song X.-Z."/>
            <person name="Zhang L."/>
            <person name="Thornton R."/>
            <person name="Coyle M."/>
            <person name="Francisco L."/>
            <person name="Jackson L."/>
            <person name="Javaid M."/>
            <person name="Korchina V."/>
            <person name="Kovar C."/>
            <person name="Mata R."/>
            <person name="Mathew T."/>
            <person name="Ngo R."/>
            <person name="Nguyen L."/>
            <person name="Nguyen N."/>
            <person name="Okwuonu G."/>
            <person name="Ongeri F."/>
            <person name="Pham C."/>
            <person name="Simmons D."/>
            <person name="Wilczek-Boney K."/>
            <person name="Hale W."/>
            <person name="Jakkamsetti A."/>
            <person name="Pham P."/>
            <person name="Ruth R."/>
            <person name="San Lucas F."/>
            <person name="Warren J."/>
            <person name="Zhang J."/>
            <person name="Zhao Z."/>
            <person name="Zhou C."/>
            <person name="Zhu D."/>
            <person name="Lee S."/>
            <person name="Bess C."/>
            <person name="Blankenburg K."/>
            <person name="Forbes L."/>
            <person name="Fu Q."/>
            <person name="Gubbala S."/>
            <person name="Hirani K."/>
            <person name="Jayaseelan J.C."/>
            <person name="Lara F."/>
            <person name="Munidasa M."/>
            <person name="Palculict T."/>
            <person name="Patil S."/>
            <person name="Pu L.-L."/>
            <person name="Saada N."/>
            <person name="Tang L."/>
            <person name="Weissenberger G."/>
            <person name="Zhu Y."/>
            <person name="Hemphill L."/>
            <person name="Shang Y."/>
            <person name="Youmans B."/>
            <person name="Ayvaz T."/>
            <person name="Ross M."/>
            <person name="Santibanez J."/>
            <person name="Aqrawi P."/>
            <person name="Gross S."/>
            <person name="Joshi V."/>
            <person name="Fowler G."/>
            <person name="Nazareth L."/>
            <person name="Reid J."/>
            <person name="Worley K."/>
            <person name="Petrosino J."/>
            <person name="Highlander S."/>
            <person name="Gibbs R."/>
        </authorList>
    </citation>
    <scope>NUCLEOTIDE SEQUENCE [LARGE SCALE GENOMIC DNA]</scope>
    <source>
        <strain evidence="2 3">ATCC 49175</strain>
    </source>
</reference>
<dbReference type="InterPro" id="IPR051531">
    <property type="entry name" value="N-acetyltransferase"/>
</dbReference>
<dbReference type="PROSITE" id="PS51186">
    <property type="entry name" value="GNAT"/>
    <property type="match status" value="1"/>
</dbReference>
<dbReference type="InterPro" id="IPR016181">
    <property type="entry name" value="Acyl_CoA_acyltransferase"/>
</dbReference>